<feature type="compositionally biased region" description="Polar residues" evidence="8">
    <location>
        <begin position="452"/>
        <end position="464"/>
    </location>
</feature>
<dbReference type="Proteomes" id="UP000318571">
    <property type="component" value="Chromosome 8"/>
</dbReference>
<evidence type="ECO:0000256" key="4">
    <source>
        <dbReference type="ARBA" id="ARBA00022692"/>
    </source>
</evidence>
<dbReference type="InterPro" id="IPR000276">
    <property type="entry name" value="GPCR_Rhodpsn"/>
</dbReference>
<feature type="domain" description="G-protein coupled receptors family 1 profile" evidence="10">
    <location>
        <begin position="51"/>
        <end position="427"/>
    </location>
</feature>
<keyword evidence="6 9" id="KW-0472">Membrane</keyword>
<keyword evidence="3" id="KW-1003">Cell membrane</keyword>
<feature type="compositionally biased region" description="Low complexity" evidence="8">
    <location>
        <begin position="465"/>
        <end position="479"/>
    </location>
</feature>
<comment type="subcellular location">
    <subcellularLocation>
        <location evidence="1">Cell membrane</location>
        <topology evidence="1">Multi-pass membrane protein</topology>
    </subcellularLocation>
</comment>
<evidence type="ECO:0000256" key="1">
    <source>
        <dbReference type="ARBA" id="ARBA00004651"/>
    </source>
</evidence>
<evidence type="ECO:0000256" key="6">
    <source>
        <dbReference type="ARBA" id="ARBA00023136"/>
    </source>
</evidence>
<dbReference type="Gene3D" id="1.20.1070.10">
    <property type="entry name" value="Rhodopsin 7-helix transmembrane proteins"/>
    <property type="match status" value="1"/>
</dbReference>
<feature type="transmembrane region" description="Helical" evidence="9">
    <location>
        <begin position="39"/>
        <end position="67"/>
    </location>
</feature>
<keyword evidence="7" id="KW-0675">Receptor</keyword>
<dbReference type="STRING" id="6832.A0A553N7X3"/>
<evidence type="ECO:0000256" key="3">
    <source>
        <dbReference type="ARBA" id="ARBA00022475"/>
    </source>
</evidence>
<feature type="transmembrane region" description="Helical" evidence="9">
    <location>
        <begin position="298"/>
        <end position="320"/>
    </location>
</feature>
<comment type="similarity">
    <text evidence="2 7">Belongs to the G-protein coupled receptor 1 family.</text>
</comment>
<feature type="region of interest" description="Disordered" evidence="8">
    <location>
        <begin position="452"/>
        <end position="486"/>
    </location>
</feature>
<keyword evidence="4 7" id="KW-0812">Transmembrane</keyword>
<dbReference type="EMBL" id="VCGU01000459">
    <property type="protein sequence ID" value="TRY61510.1"/>
    <property type="molecule type" value="Genomic_DNA"/>
</dbReference>
<keyword evidence="7" id="KW-0297">G-protein coupled receptor</keyword>
<evidence type="ECO:0000313" key="11">
    <source>
        <dbReference type="EMBL" id="TRY61510.1"/>
    </source>
</evidence>
<comment type="caution">
    <text evidence="11">The sequence shown here is derived from an EMBL/GenBank/DDBJ whole genome shotgun (WGS) entry which is preliminary data.</text>
</comment>
<evidence type="ECO:0000259" key="10">
    <source>
        <dbReference type="PROSITE" id="PS50262"/>
    </source>
</evidence>
<dbReference type="AlphaFoldDB" id="A0A553N7X3"/>
<evidence type="ECO:0000313" key="12">
    <source>
        <dbReference type="Proteomes" id="UP000318571"/>
    </source>
</evidence>
<feature type="transmembrane region" description="Helical" evidence="9">
    <location>
        <begin position="128"/>
        <end position="146"/>
    </location>
</feature>
<feature type="transmembrane region" description="Helical" evidence="9">
    <location>
        <begin position="167"/>
        <end position="188"/>
    </location>
</feature>
<dbReference type="PROSITE" id="PS00237">
    <property type="entry name" value="G_PROTEIN_RECEP_F1_1"/>
    <property type="match status" value="1"/>
</dbReference>
<sequence length="493" mass="55779">MAERTGLWNTTLTLSQFQDLSPEKDFLTPLINFNFPTQIVLLIFQFLTPISVVLNVFVLVSCGTILFSGRSDRPALLFIGYNSAVDLFTIVADAIVLTGAVNPSLAGLTQEDLPSQSELTARCMIEKALVTFTMFSSLGSVLLLTIDRYLFISKPLKYNTMMTLPRAAILVIVSIGAALIGALVYSFSVFLPWDDVCTFTHVLPLGMVIFWNAFFFITWFAMHGMYIVILAIALRHKREMEKIKTRYSRDNSIASLKTVVSVPISLGENRFKTVSRQHLSSVSLFKDNKRFKNTMKTIRYVVIILFIYSLVELPCVSVAIDDIISHVSRSFDTEIMVGYRACKHSHNESMVIGLNESWVHTRVTLLHCYHRFMAGHESCVLVTPMPLEEAPICQMLAETSHALHLTKIFTMSLLGWILNSLADPIVYAFWYPVFRRNLYKIAVRARDNLSHRTSNSFTPSTKTPNYNTNHNNSNDKNSNLPQQVTNNRIFIIS</sequence>
<dbReference type="PANTHER" id="PTHR22750">
    <property type="entry name" value="G-PROTEIN COUPLED RECEPTOR"/>
    <property type="match status" value="1"/>
</dbReference>
<feature type="transmembrane region" description="Helical" evidence="9">
    <location>
        <begin position="413"/>
        <end position="434"/>
    </location>
</feature>
<proteinExistence type="inferred from homology"/>
<accession>A0A553N7X3</accession>
<dbReference type="OrthoDB" id="10011551at2759"/>
<evidence type="ECO:0000256" key="9">
    <source>
        <dbReference type="SAM" id="Phobius"/>
    </source>
</evidence>
<evidence type="ECO:0000256" key="8">
    <source>
        <dbReference type="SAM" id="MobiDB-lite"/>
    </source>
</evidence>
<evidence type="ECO:0000256" key="7">
    <source>
        <dbReference type="RuleBase" id="RU000688"/>
    </source>
</evidence>
<protein>
    <recommendedName>
        <fullName evidence="10">G-protein coupled receptors family 1 profile domain-containing protein</fullName>
    </recommendedName>
</protein>
<dbReference type="GO" id="GO:0004930">
    <property type="term" value="F:G protein-coupled receptor activity"/>
    <property type="evidence" value="ECO:0007669"/>
    <property type="project" value="UniProtKB-KW"/>
</dbReference>
<reference evidence="11 12" key="1">
    <citation type="journal article" date="2018" name="Nat. Ecol. Evol.">
        <title>Genomic signatures of mitonuclear coevolution across populations of Tigriopus californicus.</title>
        <authorList>
            <person name="Barreto F.S."/>
            <person name="Watson E.T."/>
            <person name="Lima T.G."/>
            <person name="Willett C.S."/>
            <person name="Edmands S."/>
            <person name="Li W."/>
            <person name="Burton R.S."/>
        </authorList>
    </citation>
    <scope>NUCLEOTIDE SEQUENCE [LARGE SCALE GENOMIC DNA]</scope>
    <source>
        <strain evidence="11 12">San Diego</strain>
    </source>
</reference>
<name>A0A553N7X3_TIGCA</name>
<dbReference type="SUPFAM" id="SSF81321">
    <property type="entry name" value="Family A G protein-coupled receptor-like"/>
    <property type="match status" value="1"/>
</dbReference>
<gene>
    <name evidence="11" type="ORF">TCAL_03695</name>
</gene>
<evidence type="ECO:0000256" key="5">
    <source>
        <dbReference type="ARBA" id="ARBA00022989"/>
    </source>
</evidence>
<organism evidence="11 12">
    <name type="scientific">Tigriopus californicus</name>
    <name type="common">Marine copepod</name>
    <dbReference type="NCBI Taxonomy" id="6832"/>
    <lineage>
        <taxon>Eukaryota</taxon>
        <taxon>Metazoa</taxon>
        <taxon>Ecdysozoa</taxon>
        <taxon>Arthropoda</taxon>
        <taxon>Crustacea</taxon>
        <taxon>Multicrustacea</taxon>
        <taxon>Hexanauplia</taxon>
        <taxon>Copepoda</taxon>
        <taxon>Harpacticoida</taxon>
        <taxon>Harpacticidae</taxon>
        <taxon>Tigriopus</taxon>
    </lineage>
</organism>
<keyword evidence="7" id="KW-0807">Transducer</keyword>
<evidence type="ECO:0000256" key="2">
    <source>
        <dbReference type="ARBA" id="ARBA00010663"/>
    </source>
</evidence>
<keyword evidence="12" id="KW-1185">Reference proteome</keyword>
<keyword evidence="5 9" id="KW-1133">Transmembrane helix</keyword>
<dbReference type="InterPro" id="IPR017452">
    <property type="entry name" value="GPCR_Rhodpsn_7TM"/>
</dbReference>
<feature type="transmembrane region" description="Helical" evidence="9">
    <location>
        <begin position="208"/>
        <end position="234"/>
    </location>
</feature>
<dbReference type="PRINTS" id="PR00237">
    <property type="entry name" value="GPCRRHODOPSN"/>
</dbReference>
<dbReference type="Pfam" id="PF00001">
    <property type="entry name" value="7tm_1"/>
    <property type="match status" value="1"/>
</dbReference>
<dbReference type="PROSITE" id="PS50262">
    <property type="entry name" value="G_PROTEIN_RECEP_F1_2"/>
    <property type="match status" value="1"/>
</dbReference>
<dbReference type="GO" id="GO:0005886">
    <property type="term" value="C:plasma membrane"/>
    <property type="evidence" value="ECO:0007669"/>
    <property type="project" value="UniProtKB-SubCell"/>
</dbReference>